<dbReference type="AlphaFoldDB" id="A0A6J7DFH4"/>
<accession>A0A6J7DFH4</accession>
<dbReference type="Gene3D" id="3.40.225.10">
    <property type="entry name" value="Class II aldolase/adducin N-terminal domain"/>
    <property type="match status" value="1"/>
</dbReference>
<feature type="domain" description="Class II aldolase/adducin N-terminal" evidence="1">
    <location>
        <begin position="37"/>
        <end position="214"/>
    </location>
</feature>
<name>A0A6J7DFH4_9ZZZZ</name>
<gene>
    <name evidence="2" type="ORF">UFOPK3376_00710</name>
</gene>
<protein>
    <submittedName>
        <fullName evidence="2">Unannotated protein</fullName>
    </submittedName>
</protein>
<organism evidence="2">
    <name type="scientific">freshwater metagenome</name>
    <dbReference type="NCBI Taxonomy" id="449393"/>
    <lineage>
        <taxon>unclassified sequences</taxon>
        <taxon>metagenomes</taxon>
        <taxon>ecological metagenomes</taxon>
    </lineage>
</organism>
<evidence type="ECO:0000313" key="2">
    <source>
        <dbReference type="EMBL" id="CAB4869081.1"/>
    </source>
</evidence>
<dbReference type="Pfam" id="PF00596">
    <property type="entry name" value="Aldolase_II"/>
    <property type="match status" value="1"/>
</dbReference>
<reference evidence="2" key="1">
    <citation type="submission" date="2020-05" db="EMBL/GenBank/DDBJ databases">
        <authorList>
            <person name="Chiriac C."/>
            <person name="Salcher M."/>
            <person name="Ghai R."/>
            <person name="Kavagutti S V."/>
        </authorList>
    </citation>
    <scope>NUCLEOTIDE SEQUENCE</scope>
</reference>
<dbReference type="EMBL" id="CAFBLP010000012">
    <property type="protein sequence ID" value="CAB4869081.1"/>
    <property type="molecule type" value="Genomic_DNA"/>
</dbReference>
<dbReference type="PANTHER" id="PTHR10672">
    <property type="entry name" value="ADDUCIN"/>
    <property type="match status" value="1"/>
</dbReference>
<evidence type="ECO:0000259" key="1">
    <source>
        <dbReference type="SMART" id="SM01007"/>
    </source>
</evidence>
<dbReference type="InterPro" id="IPR051017">
    <property type="entry name" value="Aldolase-II_Adducin_sf"/>
</dbReference>
<dbReference type="InterPro" id="IPR001303">
    <property type="entry name" value="Aldolase_II/adducin_N"/>
</dbReference>
<dbReference type="GO" id="GO:0051015">
    <property type="term" value="F:actin filament binding"/>
    <property type="evidence" value="ECO:0007669"/>
    <property type="project" value="TreeGrafter"/>
</dbReference>
<dbReference type="GO" id="GO:0005856">
    <property type="term" value="C:cytoskeleton"/>
    <property type="evidence" value="ECO:0007669"/>
    <property type="project" value="TreeGrafter"/>
</dbReference>
<proteinExistence type="predicted"/>
<sequence>MSSAKTGLSSNAPRDGGLAVWTPKLTPAIGVDLTPEQSLACAFRILAKRGFSQNIAGHITVLRDDESMYVNPWGMWWDEVTAADICVVDTDGAVMSGRWDVTPAIHIHTELHRRRPDAKVVVHNHPYWATVLAAVGLLPEVLHQNDAMFDGDLLLVEEYTGEIDDAQLGADLAAQIGDASVILLANHGVIVTAPTIEEAVFKSASVDRMCRLAYDVALLGLPPLEIGAGIRVGMKKSMLERGSAVFWAGEVRSLIREYPEVLD</sequence>
<dbReference type="InterPro" id="IPR036409">
    <property type="entry name" value="Aldolase_II/adducin_N_sf"/>
</dbReference>
<dbReference type="SUPFAM" id="SSF53639">
    <property type="entry name" value="AraD/HMP-PK domain-like"/>
    <property type="match status" value="1"/>
</dbReference>
<dbReference type="PANTHER" id="PTHR10672:SF3">
    <property type="entry name" value="PROTEIN HU-LI TAI SHAO"/>
    <property type="match status" value="1"/>
</dbReference>
<dbReference type="SMART" id="SM01007">
    <property type="entry name" value="Aldolase_II"/>
    <property type="match status" value="1"/>
</dbReference>